<dbReference type="Proteomes" id="UP001454036">
    <property type="component" value="Unassembled WGS sequence"/>
</dbReference>
<accession>A0AAV3R6L0</accession>
<sequence length="170" mass="19701">MFFLPKVVKNIFQEVFSLFRFKTIAYLQETWWLEVQGSLEFEFPARTYSLFFRLQLGRASKRRGRRVVNGEQIHGWNVKPVQFHISSSTFSSNADGFHPLASTEYCLDDEPVGKWKLYHVGDFEVENSWGSTKLNFSMSQIDCTHNKGGLSFDSVLIYPSHSCKVRSIDN</sequence>
<dbReference type="Pfam" id="PF14299">
    <property type="entry name" value="PP2"/>
    <property type="match status" value="1"/>
</dbReference>
<reference evidence="1 2" key="1">
    <citation type="submission" date="2024-01" db="EMBL/GenBank/DDBJ databases">
        <title>The complete chloroplast genome sequence of Lithospermum erythrorhizon: insights into the phylogenetic relationship among Boraginaceae species and the maternal lineages of purple gromwells.</title>
        <authorList>
            <person name="Okada T."/>
            <person name="Watanabe K."/>
        </authorList>
    </citation>
    <scope>NUCLEOTIDE SEQUENCE [LARGE SCALE GENOMIC DNA]</scope>
</reference>
<comment type="caution">
    <text evidence="1">The sequence shown here is derived from an EMBL/GenBank/DDBJ whole genome shotgun (WGS) entry which is preliminary data.</text>
</comment>
<keyword evidence="2" id="KW-1185">Reference proteome</keyword>
<dbReference type="PANTHER" id="PTHR31960">
    <property type="entry name" value="F-BOX PROTEIN PP2-A15"/>
    <property type="match status" value="1"/>
</dbReference>
<evidence type="ECO:0000313" key="2">
    <source>
        <dbReference type="Proteomes" id="UP001454036"/>
    </source>
</evidence>
<organism evidence="1 2">
    <name type="scientific">Lithospermum erythrorhizon</name>
    <name type="common">Purple gromwell</name>
    <name type="synonym">Lithospermum officinale var. erythrorhizon</name>
    <dbReference type="NCBI Taxonomy" id="34254"/>
    <lineage>
        <taxon>Eukaryota</taxon>
        <taxon>Viridiplantae</taxon>
        <taxon>Streptophyta</taxon>
        <taxon>Embryophyta</taxon>
        <taxon>Tracheophyta</taxon>
        <taxon>Spermatophyta</taxon>
        <taxon>Magnoliopsida</taxon>
        <taxon>eudicotyledons</taxon>
        <taxon>Gunneridae</taxon>
        <taxon>Pentapetalae</taxon>
        <taxon>asterids</taxon>
        <taxon>lamiids</taxon>
        <taxon>Boraginales</taxon>
        <taxon>Boraginaceae</taxon>
        <taxon>Boraginoideae</taxon>
        <taxon>Lithospermeae</taxon>
        <taxon>Lithospermum</taxon>
    </lineage>
</organism>
<dbReference type="InterPro" id="IPR025886">
    <property type="entry name" value="PP2-like"/>
</dbReference>
<evidence type="ECO:0000313" key="1">
    <source>
        <dbReference type="EMBL" id="GAA0170908.1"/>
    </source>
</evidence>
<dbReference type="PANTHER" id="PTHR31960:SF18">
    <property type="entry name" value="F-BOX PROTEIN PP2-A14"/>
    <property type="match status" value="1"/>
</dbReference>
<dbReference type="EMBL" id="BAABME010007445">
    <property type="protein sequence ID" value="GAA0170908.1"/>
    <property type="molecule type" value="Genomic_DNA"/>
</dbReference>
<gene>
    <name evidence="1" type="ORF">LIER_25066</name>
</gene>
<name>A0AAV3R6L0_LITER</name>
<proteinExistence type="predicted"/>
<dbReference type="AlphaFoldDB" id="A0AAV3R6L0"/>
<protein>
    <submittedName>
        <fullName evidence="1">Uncharacterized protein</fullName>
    </submittedName>
</protein>